<dbReference type="CDD" id="cd04597">
    <property type="entry name" value="CBS_pair_inorgPPase"/>
    <property type="match status" value="1"/>
</dbReference>
<dbReference type="RefSeq" id="WP_039256874.1">
    <property type="nucleotide sequence ID" value="NZ_JDRY01000001.1"/>
</dbReference>
<dbReference type="SMART" id="SM01131">
    <property type="entry name" value="DHHA2"/>
    <property type="match status" value="1"/>
</dbReference>
<gene>
    <name evidence="10" type="ORF">Z955_00320</name>
</gene>
<dbReference type="InterPro" id="IPR000644">
    <property type="entry name" value="CBS_dom"/>
</dbReference>
<organism evidence="10 11">
    <name type="scientific">Clostridium botulinum C/D str. DC5</name>
    <dbReference type="NCBI Taxonomy" id="1443128"/>
    <lineage>
        <taxon>Bacteria</taxon>
        <taxon>Bacillati</taxon>
        <taxon>Bacillota</taxon>
        <taxon>Clostridia</taxon>
        <taxon>Eubacteriales</taxon>
        <taxon>Clostridiaceae</taxon>
        <taxon>Clostridium</taxon>
    </lineage>
</organism>
<dbReference type="Gene3D" id="3.10.580.10">
    <property type="entry name" value="CBS-domain"/>
    <property type="match status" value="1"/>
</dbReference>
<dbReference type="PANTHER" id="PTHR12112:SF22">
    <property type="entry name" value="MANGANESE-DEPENDENT INORGANIC PYROPHOSPHATASE-RELATED"/>
    <property type="match status" value="1"/>
</dbReference>
<dbReference type="PROSITE" id="PS51371">
    <property type="entry name" value="CBS"/>
    <property type="match status" value="2"/>
</dbReference>
<dbReference type="SUPFAM" id="SSF54631">
    <property type="entry name" value="CBS-domain pair"/>
    <property type="match status" value="1"/>
</dbReference>
<dbReference type="GO" id="GO:0004427">
    <property type="term" value="F:inorganic diphosphate phosphatase activity"/>
    <property type="evidence" value="ECO:0007669"/>
    <property type="project" value="UniProtKB-EC"/>
</dbReference>
<dbReference type="Pfam" id="PF02833">
    <property type="entry name" value="DHHA2"/>
    <property type="match status" value="1"/>
</dbReference>
<dbReference type="NCBIfam" id="NF011442">
    <property type="entry name" value="PRK14869.1-4"/>
    <property type="match status" value="1"/>
</dbReference>
<dbReference type="InterPro" id="IPR038763">
    <property type="entry name" value="DHH_sf"/>
</dbReference>
<dbReference type="Gene3D" id="3.10.310.20">
    <property type="entry name" value="DHHA2 domain"/>
    <property type="match status" value="1"/>
</dbReference>
<dbReference type="InterPro" id="IPR001667">
    <property type="entry name" value="DDH_dom"/>
</dbReference>
<dbReference type="InterPro" id="IPR028979">
    <property type="entry name" value="Ser_kin/Pase_Hpr-like_N_sf"/>
</dbReference>
<dbReference type="SUPFAM" id="SSF75138">
    <property type="entry name" value="HprK N-terminal domain-like"/>
    <property type="match status" value="1"/>
</dbReference>
<dbReference type="EC" id="3.6.1.1" evidence="2"/>
<dbReference type="SMART" id="SM00116">
    <property type="entry name" value="CBS"/>
    <property type="match status" value="2"/>
</dbReference>
<evidence type="ECO:0000256" key="1">
    <source>
        <dbReference type="ARBA" id="ARBA00001936"/>
    </source>
</evidence>
<accession>A0A0A0ILR2</accession>
<dbReference type="Pfam" id="PF00571">
    <property type="entry name" value="CBS"/>
    <property type="match status" value="2"/>
</dbReference>
<dbReference type="FunFam" id="3.90.1640.10:FF:000001">
    <property type="entry name" value="Probable manganese-dependent inorganic pyrophosphatase"/>
    <property type="match status" value="1"/>
</dbReference>
<keyword evidence="8" id="KW-0129">CBS domain</keyword>
<dbReference type="EMBL" id="JDRY01000001">
    <property type="protein sequence ID" value="KGN01878.1"/>
    <property type="molecule type" value="Genomic_DNA"/>
</dbReference>
<dbReference type="InterPro" id="IPR046342">
    <property type="entry name" value="CBS_dom_sf"/>
</dbReference>
<name>A0A0A0ILR2_CLOBO</name>
<proteinExistence type="predicted"/>
<dbReference type="InterPro" id="IPR038222">
    <property type="entry name" value="DHHA2_dom_sf"/>
</dbReference>
<dbReference type="FunFam" id="3.10.310.20:FF:000001">
    <property type="entry name" value="Probable manganese-dependent inorganic pyrophosphatase"/>
    <property type="match status" value="1"/>
</dbReference>
<evidence type="ECO:0000313" key="10">
    <source>
        <dbReference type="EMBL" id="KGN01878.1"/>
    </source>
</evidence>
<evidence type="ECO:0000256" key="5">
    <source>
        <dbReference type="ARBA" id="ARBA00023211"/>
    </source>
</evidence>
<dbReference type="GO" id="GO:0046872">
    <property type="term" value="F:metal ion binding"/>
    <property type="evidence" value="ECO:0007669"/>
    <property type="project" value="UniProtKB-KW"/>
</dbReference>
<evidence type="ECO:0000256" key="6">
    <source>
        <dbReference type="ARBA" id="ARBA00032535"/>
    </source>
</evidence>
<evidence type="ECO:0000313" key="11">
    <source>
        <dbReference type="Proteomes" id="UP000030014"/>
    </source>
</evidence>
<evidence type="ECO:0000256" key="3">
    <source>
        <dbReference type="ARBA" id="ARBA00022723"/>
    </source>
</evidence>
<comment type="caution">
    <text evidence="10">The sequence shown here is derived from an EMBL/GenBank/DDBJ whole genome shotgun (WGS) entry which is preliminary data.</text>
</comment>
<dbReference type="PANTHER" id="PTHR12112">
    <property type="entry name" value="BNIP - RELATED"/>
    <property type="match status" value="1"/>
</dbReference>
<evidence type="ECO:0000256" key="4">
    <source>
        <dbReference type="ARBA" id="ARBA00022801"/>
    </source>
</evidence>
<keyword evidence="5" id="KW-0464">Manganese</keyword>
<evidence type="ECO:0000256" key="2">
    <source>
        <dbReference type="ARBA" id="ARBA00012146"/>
    </source>
</evidence>
<dbReference type="GO" id="GO:0005737">
    <property type="term" value="C:cytoplasm"/>
    <property type="evidence" value="ECO:0007669"/>
    <property type="project" value="InterPro"/>
</dbReference>
<evidence type="ECO:0000256" key="7">
    <source>
        <dbReference type="ARBA" id="ARBA00047820"/>
    </source>
</evidence>
<dbReference type="SUPFAM" id="SSF64182">
    <property type="entry name" value="DHH phosphoesterases"/>
    <property type="match status" value="1"/>
</dbReference>
<dbReference type="InterPro" id="IPR004097">
    <property type="entry name" value="DHHA2"/>
</dbReference>
<protein>
    <recommendedName>
        <fullName evidence="2">inorganic diphosphatase</fullName>
        <ecNumber evidence="2">3.6.1.1</ecNumber>
    </recommendedName>
    <alternativeName>
        <fullName evidence="6">Pyrophosphate phospho-hydrolase</fullName>
    </alternativeName>
</protein>
<keyword evidence="3" id="KW-0479">Metal-binding</keyword>
<dbReference type="NCBIfam" id="NF011441">
    <property type="entry name" value="PRK14869.1-3"/>
    <property type="match status" value="1"/>
</dbReference>
<reference evidence="10 11" key="1">
    <citation type="submission" date="2014-01" db="EMBL/GenBank/DDBJ databases">
        <title>Plasmidome dynamics in the species complex Clostridium novyi sensu lato converts strains of independent lineages into distinctly different pathogens.</title>
        <authorList>
            <person name="Skarin H."/>
            <person name="Segerman B."/>
        </authorList>
    </citation>
    <scope>NUCLEOTIDE SEQUENCE [LARGE SCALE GENOMIC DNA]</scope>
    <source>
        <strain evidence="10 11">DC5</strain>
    </source>
</reference>
<feature type="domain" description="CBS" evidence="9">
    <location>
        <begin position="74"/>
        <end position="130"/>
    </location>
</feature>
<evidence type="ECO:0000259" key="9">
    <source>
        <dbReference type="PROSITE" id="PS51371"/>
    </source>
</evidence>
<dbReference type="Pfam" id="PF01368">
    <property type="entry name" value="DHH"/>
    <property type="match status" value="1"/>
</dbReference>
<feature type="domain" description="CBS" evidence="9">
    <location>
        <begin position="252"/>
        <end position="310"/>
    </location>
</feature>
<dbReference type="NCBIfam" id="NF011443">
    <property type="entry name" value="PRK14869.1-5"/>
    <property type="match status" value="1"/>
</dbReference>
<dbReference type="AlphaFoldDB" id="A0A0A0ILR2"/>
<comment type="catalytic activity">
    <reaction evidence="7">
        <text>diphosphate + H2O = 2 phosphate + H(+)</text>
        <dbReference type="Rhea" id="RHEA:24576"/>
        <dbReference type="ChEBI" id="CHEBI:15377"/>
        <dbReference type="ChEBI" id="CHEBI:15378"/>
        <dbReference type="ChEBI" id="CHEBI:33019"/>
        <dbReference type="ChEBI" id="CHEBI:43474"/>
        <dbReference type="EC" id="3.6.1.1"/>
    </reaction>
</comment>
<sequence>MKDMIYITGHKNPDTDSICSAIAYAEFKNKSANVEAKPIRLGDISRETQFALDYFNVKEPELIKTLKPLVKDLEMDKVAPLYPKTSLKTAWAEMKKNNVKTIPVVGEDNKFLGIVSLSNLTSAYMDIWDNYILTKSRTPFENVVDTLSAKILCQNDKFKVCGGKILVAAMSPDSMKRMMEIGDVVICGNREDTQMAIIENKASLMVIAGNHEVSKEVIDKAIANECTVITTPYDSFTASRMIVQSIPINYVMTTKDLICFRDTDHVEDVKDIMAKTRFRSYPILDNHNNVLGTISRFHLISQVNKKVILVDHNETTQSVDGLEDTEITEIIDHHRIADIQTSNPIYFRNEPVGCTASIIGSIFFENGIAPSKETAGLLCSAIISDTLLFKSPTSTNFDKVIIEKLAKIAGIDIDEYAKEMFKAGTSLVGRTVEEIFNTDFKTFTLLDHKIGVAQVSTMDIEGFKPMKNDMVTYMKKKCDEEGYDLLVLLLTDIIQNGSEVIALGERIDYVEKAFSVTLDDNSAYVPDLLSRKKQVIPPITKAIESNN</sequence>
<keyword evidence="4 10" id="KW-0378">Hydrolase</keyword>
<comment type="cofactor">
    <cofactor evidence="1">
        <name>Mn(2+)</name>
        <dbReference type="ChEBI" id="CHEBI:29035"/>
    </cofactor>
</comment>
<dbReference type="Gene3D" id="3.40.1390.20">
    <property type="entry name" value="HprK N-terminal domain-like"/>
    <property type="match status" value="1"/>
</dbReference>
<dbReference type="Proteomes" id="UP000030014">
    <property type="component" value="Unassembled WGS sequence"/>
</dbReference>
<dbReference type="InterPro" id="IPR010766">
    <property type="entry name" value="DRTGG"/>
</dbReference>
<dbReference type="Pfam" id="PF07085">
    <property type="entry name" value="DRTGG"/>
    <property type="match status" value="1"/>
</dbReference>
<dbReference type="NCBIfam" id="NF003877">
    <property type="entry name" value="PRK05427.1"/>
    <property type="match status" value="1"/>
</dbReference>
<evidence type="ECO:0000256" key="8">
    <source>
        <dbReference type="PROSITE-ProRule" id="PRU00703"/>
    </source>
</evidence>